<feature type="compositionally biased region" description="Pro residues" evidence="1">
    <location>
        <begin position="55"/>
        <end position="65"/>
    </location>
</feature>
<sequence length="65" mass="6942">MAPSQGIPLPPTKPLPPFYVHEVKKPNLHPPLPPMKPAGPKPSGYQHQAAAGGPKFPPKPPTKPR</sequence>
<reference evidence="2" key="2">
    <citation type="journal article" date="2015" name="Fish Shellfish Immunol.">
        <title>Early steps in the European eel (Anguilla anguilla)-Vibrio vulnificus interaction in the gills: Role of the RtxA13 toxin.</title>
        <authorList>
            <person name="Callol A."/>
            <person name="Pajuelo D."/>
            <person name="Ebbesson L."/>
            <person name="Teles M."/>
            <person name="MacKenzie S."/>
            <person name="Amaro C."/>
        </authorList>
    </citation>
    <scope>NUCLEOTIDE SEQUENCE</scope>
</reference>
<dbReference type="AlphaFoldDB" id="A0A0E9XQP0"/>
<feature type="compositionally biased region" description="Pro residues" evidence="1">
    <location>
        <begin position="28"/>
        <end position="40"/>
    </location>
</feature>
<name>A0A0E9XQP0_ANGAN</name>
<feature type="region of interest" description="Disordered" evidence="1">
    <location>
        <begin position="1"/>
        <end position="65"/>
    </location>
</feature>
<dbReference type="EMBL" id="GBXM01004569">
    <property type="protein sequence ID" value="JAI04009.1"/>
    <property type="molecule type" value="Transcribed_RNA"/>
</dbReference>
<accession>A0A0E9XQP0</accession>
<evidence type="ECO:0000313" key="2">
    <source>
        <dbReference type="EMBL" id="JAI04009.1"/>
    </source>
</evidence>
<reference evidence="2" key="1">
    <citation type="submission" date="2014-11" db="EMBL/GenBank/DDBJ databases">
        <authorList>
            <person name="Amaro Gonzalez C."/>
        </authorList>
    </citation>
    <scope>NUCLEOTIDE SEQUENCE</scope>
</reference>
<protein>
    <submittedName>
        <fullName evidence="2">Uncharacterized protein</fullName>
    </submittedName>
</protein>
<feature type="compositionally biased region" description="Pro residues" evidence="1">
    <location>
        <begin position="8"/>
        <end position="17"/>
    </location>
</feature>
<proteinExistence type="predicted"/>
<evidence type="ECO:0000256" key="1">
    <source>
        <dbReference type="SAM" id="MobiDB-lite"/>
    </source>
</evidence>
<organism evidence="2">
    <name type="scientific">Anguilla anguilla</name>
    <name type="common">European freshwater eel</name>
    <name type="synonym">Muraena anguilla</name>
    <dbReference type="NCBI Taxonomy" id="7936"/>
    <lineage>
        <taxon>Eukaryota</taxon>
        <taxon>Metazoa</taxon>
        <taxon>Chordata</taxon>
        <taxon>Craniata</taxon>
        <taxon>Vertebrata</taxon>
        <taxon>Euteleostomi</taxon>
        <taxon>Actinopterygii</taxon>
        <taxon>Neopterygii</taxon>
        <taxon>Teleostei</taxon>
        <taxon>Anguilliformes</taxon>
        <taxon>Anguillidae</taxon>
        <taxon>Anguilla</taxon>
    </lineage>
</organism>